<evidence type="ECO:0000313" key="2">
    <source>
        <dbReference type="Proteomes" id="UP000054858"/>
    </source>
</evidence>
<sequence>MSSSSNKIQGLLASSAGKETCRQFFSSAADTIGRQVSRFKLVVGNLIESELKIVSSSLHEGLAQKTSGLTCNSDELRAAHDAAKHNFETLVRSGEFDHLRPENIPIDIFRAACCVVARPIFREETRARMTDTKTADELRANDGQTGRAISAAEQYDKFRARHPDMDEQKLLDLITKKAMESNKQVSGRFGVECVTLFFHHRPEPTGILSRMNAGLLFKP</sequence>
<dbReference type="AlphaFoldDB" id="A0A0W0XDB0"/>
<protein>
    <submittedName>
        <fullName evidence="1">Uncharacterized protein</fullName>
    </submittedName>
</protein>
<proteinExistence type="predicted"/>
<dbReference type="RefSeq" id="WP_058388818.1">
    <property type="nucleotide sequence ID" value="NZ_LCUA01000030.1"/>
</dbReference>
<gene>
    <name evidence="1" type="ORF">Loak_0737</name>
</gene>
<evidence type="ECO:0000313" key="1">
    <source>
        <dbReference type="EMBL" id="KTD42543.1"/>
    </source>
</evidence>
<dbReference type="Proteomes" id="UP000054858">
    <property type="component" value="Unassembled WGS sequence"/>
</dbReference>
<reference evidence="1 2" key="1">
    <citation type="submission" date="2015-11" db="EMBL/GenBank/DDBJ databases">
        <title>Genomic analysis of 38 Legionella species identifies large and diverse effector repertoires.</title>
        <authorList>
            <person name="Burstein D."/>
            <person name="Amaro F."/>
            <person name="Zusman T."/>
            <person name="Lifshitz Z."/>
            <person name="Cohen O."/>
            <person name="Gilbert J.A."/>
            <person name="Pupko T."/>
            <person name="Shuman H.A."/>
            <person name="Segal G."/>
        </authorList>
    </citation>
    <scope>NUCLEOTIDE SEQUENCE [LARGE SCALE GENOMIC DNA]</scope>
    <source>
        <strain evidence="1 2">Oak Ridge-10</strain>
    </source>
</reference>
<organism evidence="1 2">
    <name type="scientific">Legionella oakridgensis</name>
    <dbReference type="NCBI Taxonomy" id="29423"/>
    <lineage>
        <taxon>Bacteria</taxon>
        <taxon>Pseudomonadati</taxon>
        <taxon>Pseudomonadota</taxon>
        <taxon>Gammaproteobacteria</taxon>
        <taxon>Legionellales</taxon>
        <taxon>Legionellaceae</taxon>
        <taxon>Legionella</taxon>
    </lineage>
</organism>
<name>A0A0W0XDB0_9GAMM</name>
<accession>A0A0W0XDB0</accession>
<comment type="caution">
    <text evidence="1">The sequence shown here is derived from an EMBL/GenBank/DDBJ whole genome shotgun (WGS) entry which is preliminary data.</text>
</comment>
<dbReference type="EMBL" id="LNYP01000009">
    <property type="protein sequence ID" value="KTD42543.1"/>
    <property type="molecule type" value="Genomic_DNA"/>
</dbReference>
<dbReference type="PATRIC" id="fig|29423.5.peg.766"/>